<evidence type="ECO:0000313" key="16">
    <source>
        <dbReference type="Proteomes" id="UP001161017"/>
    </source>
</evidence>
<dbReference type="PANTHER" id="PTHR48249">
    <property type="entry name" value="MEDIATOR OF RNA POLYMERASE II TRANSCRIPTION SUBUNIT 13"/>
    <property type="match status" value="1"/>
</dbReference>
<keyword evidence="5 11" id="KW-0805">Transcription regulation</keyword>
<dbReference type="InterPro" id="IPR041285">
    <property type="entry name" value="MID_MedPIWI"/>
</dbReference>
<dbReference type="InterPro" id="IPR051139">
    <property type="entry name" value="Mediator_complx_sub13"/>
</dbReference>
<feature type="region of interest" description="Disordered" evidence="12">
    <location>
        <begin position="929"/>
        <end position="954"/>
    </location>
</feature>
<keyword evidence="4 11" id="KW-0678">Repressor</keyword>
<comment type="caution">
    <text evidence="15">The sequence shown here is derived from an EMBL/GenBank/DDBJ whole genome shotgun (WGS) entry which is preliminary data.</text>
</comment>
<evidence type="ECO:0000256" key="7">
    <source>
        <dbReference type="ARBA" id="ARBA00023163"/>
    </source>
</evidence>
<evidence type="ECO:0000256" key="5">
    <source>
        <dbReference type="ARBA" id="ARBA00023015"/>
    </source>
</evidence>
<evidence type="ECO:0000256" key="4">
    <source>
        <dbReference type="ARBA" id="ARBA00022491"/>
    </source>
</evidence>
<evidence type="ECO:0000256" key="12">
    <source>
        <dbReference type="SAM" id="MobiDB-lite"/>
    </source>
</evidence>
<dbReference type="GO" id="GO:0003713">
    <property type="term" value="F:transcription coactivator activity"/>
    <property type="evidence" value="ECO:0007669"/>
    <property type="project" value="TreeGrafter"/>
</dbReference>
<dbReference type="GO" id="GO:0045944">
    <property type="term" value="P:positive regulation of transcription by RNA polymerase II"/>
    <property type="evidence" value="ECO:0007669"/>
    <property type="project" value="TreeGrafter"/>
</dbReference>
<feature type="compositionally biased region" description="Polar residues" evidence="12">
    <location>
        <begin position="169"/>
        <end position="179"/>
    </location>
</feature>
<comment type="similarity">
    <text evidence="2 11">Belongs to the Mediator complex subunit 13 family.</text>
</comment>
<proteinExistence type="inferred from homology"/>
<gene>
    <name evidence="15" type="ORF">OHK93_000836</name>
</gene>
<dbReference type="PANTHER" id="PTHR48249:SF3">
    <property type="entry name" value="MEDIATOR OF RNA POLYMERASE II TRANSCRIPTION SUBUNIT 13"/>
    <property type="match status" value="1"/>
</dbReference>
<comment type="subunit">
    <text evidence="11">Component of the SRB8-11 complex, which itself associates with the Mediator complex.</text>
</comment>
<evidence type="ECO:0000259" key="14">
    <source>
        <dbReference type="Pfam" id="PF18296"/>
    </source>
</evidence>
<dbReference type="Proteomes" id="UP001161017">
    <property type="component" value="Unassembled WGS sequence"/>
</dbReference>
<organism evidence="15 16">
    <name type="scientific">Ramalina farinacea</name>
    <dbReference type="NCBI Taxonomy" id="258253"/>
    <lineage>
        <taxon>Eukaryota</taxon>
        <taxon>Fungi</taxon>
        <taxon>Dikarya</taxon>
        <taxon>Ascomycota</taxon>
        <taxon>Pezizomycotina</taxon>
        <taxon>Lecanoromycetes</taxon>
        <taxon>OSLEUM clade</taxon>
        <taxon>Lecanoromycetidae</taxon>
        <taxon>Lecanorales</taxon>
        <taxon>Lecanorineae</taxon>
        <taxon>Ramalinaceae</taxon>
        <taxon>Ramalina</taxon>
    </lineage>
</organism>
<accession>A0AA43QQ35</accession>
<feature type="compositionally biased region" description="Basic and acidic residues" evidence="12">
    <location>
        <begin position="90"/>
        <end position="116"/>
    </location>
</feature>
<evidence type="ECO:0000256" key="3">
    <source>
        <dbReference type="ARBA" id="ARBA00019618"/>
    </source>
</evidence>
<evidence type="ECO:0000256" key="1">
    <source>
        <dbReference type="ARBA" id="ARBA00004123"/>
    </source>
</evidence>
<feature type="domain" description="MID" evidence="14">
    <location>
        <begin position="671"/>
        <end position="751"/>
    </location>
</feature>
<dbReference type="InterPro" id="IPR009401">
    <property type="entry name" value="Med13_C"/>
</dbReference>
<feature type="region of interest" description="Disordered" evidence="12">
    <location>
        <begin position="227"/>
        <end position="289"/>
    </location>
</feature>
<keyword evidence="6 11" id="KW-0010">Activator</keyword>
<feature type="compositionally biased region" description="Polar residues" evidence="12">
    <location>
        <begin position="258"/>
        <end position="274"/>
    </location>
</feature>
<keyword evidence="7 11" id="KW-0804">Transcription</keyword>
<evidence type="ECO:0000256" key="10">
    <source>
        <dbReference type="ARBA" id="ARBA00032008"/>
    </source>
</evidence>
<reference evidence="15" key="1">
    <citation type="journal article" date="2023" name="Genome Biol. Evol.">
        <title>First Whole Genome Sequence and Flow Cytometry Genome Size Data for the Lichen-Forming Fungus Ramalina farinacea (Ascomycota).</title>
        <authorList>
            <person name="Llewellyn T."/>
            <person name="Mian S."/>
            <person name="Hill R."/>
            <person name="Leitch I.J."/>
            <person name="Gaya E."/>
        </authorList>
    </citation>
    <scope>NUCLEOTIDE SEQUENCE</scope>
    <source>
        <strain evidence="15">LIQ254RAFAR</strain>
    </source>
</reference>
<dbReference type="AlphaFoldDB" id="A0AA43QQ35"/>
<dbReference type="Pfam" id="PF06333">
    <property type="entry name" value="Med13_C"/>
    <property type="match status" value="1"/>
</dbReference>
<evidence type="ECO:0000313" key="15">
    <source>
        <dbReference type="EMBL" id="MDI1489639.1"/>
    </source>
</evidence>
<evidence type="ECO:0000256" key="11">
    <source>
        <dbReference type="RuleBase" id="RU364134"/>
    </source>
</evidence>
<evidence type="ECO:0000256" key="2">
    <source>
        <dbReference type="ARBA" id="ARBA00009354"/>
    </source>
</evidence>
<dbReference type="EMBL" id="JAPUFD010000010">
    <property type="protein sequence ID" value="MDI1489639.1"/>
    <property type="molecule type" value="Genomic_DNA"/>
</dbReference>
<feature type="compositionally biased region" description="Polar residues" evidence="12">
    <location>
        <begin position="145"/>
        <end position="160"/>
    </location>
</feature>
<protein>
    <recommendedName>
        <fullName evidence="3 11">Mediator of RNA polymerase II transcription subunit 13</fullName>
    </recommendedName>
    <alternativeName>
        <fullName evidence="10 11">Mediator complex subunit 13</fullName>
    </alternativeName>
</protein>
<feature type="region of interest" description="Disordered" evidence="12">
    <location>
        <begin position="90"/>
        <end position="183"/>
    </location>
</feature>
<keyword evidence="16" id="KW-1185">Reference proteome</keyword>
<sequence>MENLIKGELDDICLPLTEPVMWIRVGFDGVGDSEHGVGDTFTLWPAQYCICKPPHELSDPLREDSGALDPTSDPIQRAKEWYDQRFERAKASEREKHRLEQEAQEAKRKQAREHQEAAQMLSPLDHRGDIQDGSGVYPTPPDAPPSQNHDTPNQPGTHASSEIGGIEGSFTNTPYNFNQEQDDLFGDHDIDLTEADFDFFDEPSPGQNDEAINQISLAKDGNALHLEAPPEAKDTPLGFTNAAASPGKTGGKDAEHTQMPSNDLQESFETPTFTKSKLSSPSSREIESRSVAVVVRHNNEAKQDSPSATSNEVSNNAVYIRALQPYDGDIDTKYSSQGRFAFPVERIPSKESAVQEVHQTSAGIPQLGLLDGSASDTEESLEQGLPAVISLMTYADNRTDTIETPGTASGDDPMELDDEQLMGIPQPTINIKDEHEQVVDSCVLPPLRYMVTSTDSQRRDVPFSGGEESSKWSVPDEKLLIQVAQLVIDHAIGRQPLCKDPELSACNPFLYYDTTSNFLEMIRDFMLGALPHSCIRTLIEFAQPKAEPGNKGQSHNNALPIQLLNHPYTLIKRIDTSMDILPSALSFWEELGLQPASGSKDVLGVCIAPNLSNSKHLWKPIRTFLEMMTDAYQACNLGTHEILKHKDGEYDPTLTGGYGRIGSALSQLGDSERTLVAYMLNDGSRMLPEIYAQSLELLKTYRDGRRKLGCWNLSDVVIQVIPQKLVFSSRHLVVPTLDVYKSLAFELYNKCGPVDRESPSPPYTCAPAVSLSRLLPDKIDFKLDTNPAAATLYDDNRIHVAYCFDPENEWITASWTDNLGTLQWNAAYCNGVNSDDPWEPFKRLAREIVETTLEMLQPQSRAWRIFIAKAGQLLKQEFKAWQSVLSSLKSPIREYSILSVDDDVDLKTARILDRTAGLSEAVEYLATPAQTPSATGHSPEASLPIPGSSGTGFSQDQESRLIDVRDETWIFQPRYSIDDPFRTTDLCKAQASGYLLKRHDKADQDGLDALVVMLIHHEERQSNAILREVLEMYQKLSVLARVRNPAQAVKALLPLHVAAARTGYAAVSGTMRRD</sequence>
<keyword evidence="8 11" id="KW-0539">Nucleus</keyword>
<feature type="domain" description="Mediator complex subunit Med13 C-terminal" evidence="13">
    <location>
        <begin position="765"/>
        <end position="1060"/>
    </location>
</feature>
<evidence type="ECO:0000256" key="9">
    <source>
        <dbReference type="ARBA" id="ARBA00025661"/>
    </source>
</evidence>
<comment type="subcellular location">
    <subcellularLocation>
        <location evidence="1 11">Nucleus</location>
    </subcellularLocation>
</comment>
<name>A0AA43QQ35_9LECA</name>
<comment type="function">
    <text evidence="9 11">Component of the SRB8-11 complex. The SRB8-11 complex is a regulatory module of the Mediator complex which is itself involved in regulation of basal and activated RNA polymerase II-dependent transcription. The SRB8-11 complex may be involved in the transcriptional repression of a subset of genes regulated by Mediator. It may inhibit the association of the Mediator complex with RNA polymerase II to form the holoenzyme complex.</text>
</comment>
<evidence type="ECO:0000259" key="13">
    <source>
        <dbReference type="Pfam" id="PF06333"/>
    </source>
</evidence>
<evidence type="ECO:0000256" key="6">
    <source>
        <dbReference type="ARBA" id="ARBA00023159"/>
    </source>
</evidence>
<dbReference type="Pfam" id="PF18296">
    <property type="entry name" value="MID_MedPIWI"/>
    <property type="match status" value="1"/>
</dbReference>
<dbReference type="GO" id="GO:0016592">
    <property type="term" value="C:mediator complex"/>
    <property type="evidence" value="ECO:0007669"/>
    <property type="project" value="InterPro"/>
</dbReference>
<evidence type="ECO:0000256" key="8">
    <source>
        <dbReference type="ARBA" id="ARBA00023242"/>
    </source>
</evidence>